<dbReference type="KEGG" id="fop:FNB79_02970"/>
<keyword evidence="2" id="KW-1185">Reference proteome</keyword>
<dbReference type="EMBL" id="CP041637">
    <property type="protein sequence ID" value="QDO92977.1"/>
    <property type="molecule type" value="Genomic_DNA"/>
</dbReference>
<sequence length="248" mass="27592">MLLNRNNLSTVLYIGYTLLVFQNISFGQQASYKFNNFGNRSMLLSGNVTGSVTDLGLAYYNPARLTELENTGFAINAKAYQFTSISLTNTFGESSKVSNNDFDGVPSMAGATFNLFGTRFAYSFLTRIDTNSDINYTTNTPGNNLNISYPNNQYYLGAYNLKSKIRDEWMGLTWAKKFGDRLSIGISMFGSAYKFTEGSTLSHTLKLEDDSTALYQKIVGFTQQSYGFIFKLGANYNLKKADIGLNIS</sequence>
<reference evidence="1 2" key="1">
    <citation type="submission" date="2019-07" db="EMBL/GenBank/DDBJ databases">
        <title>Genome sequencing for Formosa sp. PS13.</title>
        <authorList>
            <person name="Park S.-J."/>
        </authorList>
    </citation>
    <scope>NUCLEOTIDE SEQUENCE [LARGE SCALE GENOMIC DNA]</scope>
    <source>
        <strain evidence="1 2">PS13</strain>
    </source>
</reference>
<evidence type="ECO:0000313" key="1">
    <source>
        <dbReference type="EMBL" id="QDO92977.1"/>
    </source>
</evidence>
<protein>
    <submittedName>
        <fullName evidence="1">Uncharacterized protein</fullName>
    </submittedName>
</protein>
<dbReference type="OrthoDB" id="5385495at2"/>
<dbReference type="AlphaFoldDB" id="A0A516GN82"/>
<dbReference type="RefSeq" id="WP_143379884.1">
    <property type="nucleotide sequence ID" value="NZ_CP041637.1"/>
</dbReference>
<dbReference type="Proteomes" id="UP000319209">
    <property type="component" value="Chromosome"/>
</dbReference>
<evidence type="ECO:0000313" key="2">
    <source>
        <dbReference type="Proteomes" id="UP000319209"/>
    </source>
</evidence>
<dbReference type="Gene3D" id="2.40.160.60">
    <property type="entry name" value="Outer membrane protein transport protein (OMPP1/FadL/TodX)"/>
    <property type="match status" value="1"/>
</dbReference>
<organism evidence="1 2">
    <name type="scientific">Formosa sediminum</name>
    <dbReference type="NCBI Taxonomy" id="2594004"/>
    <lineage>
        <taxon>Bacteria</taxon>
        <taxon>Pseudomonadati</taxon>
        <taxon>Bacteroidota</taxon>
        <taxon>Flavobacteriia</taxon>
        <taxon>Flavobacteriales</taxon>
        <taxon>Flavobacteriaceae</taxon>
        <taxon>Formosa</taxon>
    </lineage>
</organism>
<gene>
    <name evidence="1" type="ORF">FNB79_02970</name>
</gene>
<accession>A0A516GN82</accession>
<proteinExistence type="predicted"/>
<name>A0A516GN82_9FLAO</name>